<dbReference type="Proteomes" id="UP001271789">
    <property type="component" value="Unassembled WGS sequence"/>
</dbReference>
<dbReference type="RefSeq" id="WP_338099876.1">
    <property type="nucleotide sequence ID" value="NZ_JAWDKD010000019.1"/>
</dbReference>
<keyword evidence="5" id="KW-1185">Reference proteome</keyword>
<evidence type="ECO:0000256" key="1">
    <source>
        <dbReference type="ARBA" id="ARBA00022679"/>
    </source>
</evidence>
<comment type="caution">
    <text evidence="4">The sequence shown here is derived from an EMBL/GenBank/DDBJ whole genome shotgun (WGS) entry which is preliminary data.</text>
</comment>
<dbReference type="PANTHER" id="PTHR43007">
    <property type="entry name" value="2-PHOSPHO-L-LACTATE TRANSFERASE"/>
    <property type="match status" value="1"/>
</dbReference>
<comment type="function">
    <text evidence="3">Catalyzes the transfer of the 2-phospholactate moiety from (2S)-lactyl-2-diphospho-5'-guanosine to 7,8-didemethyl-8-hydroxy-5-deazariboflavin (FO) with the formation of oxidized coenzyme F420-0 and GMP.</text>
</comment>
<evidence type="ECO:0000313" key="5">
    <source>
        <dbReference type="Proteomes" id="UP001271789"/>
    </source>
</evidence>
<feature type="binding site" evidence="3">
    <location>
        <position position="48"/>
    </location>
    <ligand>
        <name>7,8-didemethyl-8-hydroxy-5-deazariboflavin</name>
        <dbReference type="ChEBI" id="CHEBI:59904"/>
    </ligand>
</feature>
<comment type="cofactor">
    <cofactor evidence="3">
        <name>Mg(2+)</name>
        <dbReference type="ChEBI" id="CHEBI:18420"/>
    </cofactor>
</comment>
<dbReference type="EC" id="2.7.8.28" evidence="3"/>
<dbReference type="GO" id="GO:0052645">
    <property type="term" value="P:F420-0 metabolic process"/>
    <property type="evidence" value="ECO:0007669"/>
    <property type="project" value="UniProtKB-UniRule"/>
</dbReference>
<dbReference type="GO" id="GO:0043743">
    <property type="term" value="F:LPPG:FO 2-phospho-L-lactate transferase activity"/>
    <property type="evidence" value="ECO:0007669"/>
    <property type="project" value="UniProtKB-EC"/>
</dbReference>
<dbReference type="NCBIfam" id="TIGR01819">
    <property type="entry name" value="F420_cofD"/>
    <property type="match status" value="1"/>
</dbReference>
<dbReference type="EMBL" id="JAWDKD010000019">
    <property type="protein sequence ID" value="MDV0447436.1"/>
    <property type="molecule type" value="Genomic_DNA"/>
</dbReference>
<keyword evidence="2 3" id="KW-0460">Magnesium</keyword>
<dbReference type="Gene3D" id="3.40.50.10680">
    <property type="entry name" value="CofD-like domains"/>
    <property type="match status" value="1"/>
</dbReference>
<dbReference type="CDD" id="cd07186">
    <property type="entry name" value="CofD_like"/>
    <property type="match status" value="1"/>
</dbReference>
<dbReference type="InterPro" id="IPR010115">
    <property type="entry name" value="FbiA/CofD"/>
</dbReference>
<comment type="subunit">
    <text evidence="3">Homodimer.</text>
</comment>
<dbReference type="Gene3D" id="1.10.8.240">
    <property type="entry name" value="CofD-like domain"/>
    <property type="match status" value="1"/>
</dbReference>
<comment type="catalytic activity">
    <reaction evidence="3">
        <text>(2S)-lactyl-2-diphospho-5'-guanosine + 7,8-didemethyl-8-hydroxy-5-deazariboflavin = oxidized coenzyme F420-0 + GMP + H(+)</text>
        <dbReference type="Rhea" id="RHEA:63444"/>
        <dbReference type="ChEBI" id="CHEBI:15378"/>
        <dbReference type="ChEBI" id="CHEBI:58115"/>
        <dbReference type="ChEBI" id="CHEBI:59435"/>
        <dbReference type="ChEBI" id="CHEBI:59904"/>
        <dbReference type="ChEBI" id="CHEBI:59907"/>
        <dbReference type="EC" id="2.7.8.28"/>
    </reaction>
</comment>
<name>A0AAE4MK58_9EURY</name>
<dbReference type="InterPro" id="IPR038136">
    <property type="entry name" value="CofD-like_dom_sf"/>
</dbReference>
<comment type="similarity">
    <text evidence="3">Belongs to the CofD family.</text>
</comment>
<accession>A0AAE4MK58</accession>
<evidence type="ECO:0000313" key="4">
    <source>
        <dbReference type="EMBL" id="MDV0447436.1"/>
    </source>
</evidence>
<dbReference type="HAMAP" id="MF_01257">
    <property type="entry name" value="CofD"/>
    <property type="match status" value="1"/>
</dbReference>
<dbReference type="Pfam" id="PF01933">
    <property type="entry name" value="CofD"/>
    <property type="match status" value="1"/>
</dbReference>
<reference evidence="4" key="1">
    <citation type="submission" date="2023-06" db="EMBL/GenBank/DDBJ databases">
        <title>Genome sequence of Methanosarcinaceae archaeon Ag5.</title>
        <authorList>
            <person name="Protasov E."/>
            <person name="Platt K."/>
            <person name="Poehlein A."/>
            <person name="Daniel R."/>
            <person name="Brune A."/>
        </authorList>
    </citation>
    <scope>NUCLEOTIDE SEQUENCE</scope>
    <source>
        <strain evidence="4">Ag5</strain>
    </source>
</reference>
<comment type="pathway">
    <text evidence="3">Cofactor biosynthesis; coenzyme F420 biosynthesis.</text>
</comment>
<evidence type="ECO:0000256" key="2">
    <source>
        <dbReference type="ARBA" id="ARBA00022842"/>
    </source>
</evidence>
<dbReference type="AlphaFoldDB" id="A0AAE4MK58"/>
<gene>
    <name evidence="4" type="primary">fbiA</name>
    <name evidence="3" type="synonym">cofD</name>
    <name evidence="4" type="ORF">MsAg5_13270</name>
</gene>
<proteinExistence type="inferred from homology"/>
<protein>
    <recommendedName>
        <fullName evidence="3">2-phospho-L-lactate transferase</fullName>
        <ecNumber evidence="3">2.7.8.28</ecNumber>
    </recommendedName>
    <alternativeName>
        <fullName evidence="3">EPPG:FO PEP transferase</fullName>
    </alternativeName>
</protein>
<sequence>MIVLSGGTGTPKLIDGLRAHRPDEEITVIVNTGEDIWISETFVSPDIDTVLYLFSGDLDKTRWWGMIDETYATYNQMKKMGKTELLMLGDRDRATNLIRTNLLKTKSLTDATIDVKNMLGIAANILPMSDDIVTSKIQTPDGELHFQEFWVGKKGQPEVLSFRYDGIENAKISKKVMEALEKEDCVIIGPSNPMTSIGPILALPKMREILKTKKVIAVSPIIGSEPVSGPAGKLMKSRGMDVTSKAVAEFYRDVVDVFVYDVRDTVIDPAEIKEMGIVPVAFDTLMVDFEKREKLAGKVLELFDEI</sequence>
<dbReference type="InterPro" id="IPR002882">
    <property type="entry name" value="CofD"/>
</dbReference>
<comment type="caution">
    <text evidence="3">Lacks conserved residue(s) required for the propagation of feature annotation.</text>
</comment>
<keyword evidence="1 3" id="KW-0808">Transferase</keyword>
<evidence type="ECO:0000256" key="3">
    <source>
        <dbReference type="HAMAP-Rule" id="MF_01257"/>
    </source>
</evidence>
<dbReference type="SUPFAM" id="SSF142338">
    <property type="entry name" value="CofD-like"/>
    <property type="match status" value="1"/>
</dbReference>
<organism evidence="4 5">
    <name type="scientific">Methanolapillus africanus</name>
    <dbReference type="NCBI Taxonomy" id="3028297"/>
    <lineage>
        <taxon>Archaea</taxon>
        <taxon>Methanobacteriati</taxon>
        <taxon>Methanobacteriota</taxon>
        <taxon>Stenosarchaea group</taxon>
        <taxon>Methanomicrobia</taxon>
        <taxon>Methanosarcinales</taxon>
        <taxon>Methanosarcinaceae</taxon>
        <taxon>Methanolapillus</taxon>
    </lineage>
</organism>
<dbReference type="PANTHER" id="PTHR43007:SF1">
    <property type="entry name" value="2-PHOSPHO-L-LACTATE TRANSFERASE"/>
    <property type="match status" value="1"/>
</dbReference>
<dbReference type="GO" id="GO:0000287">
    <property type="term" value="F:magnesium ion binding"/>
    <property type="evidence" value="ECO:0007669"/>
    <property type="project" value="InterPro"/>
</dbReference>